<feature type="compositionally biased region" description="Acidic residues" evidence="1">
    <location>
        <begin position="125"/>
        <end position="143"/>
    </location>
</feature>
<protein>
    <submittedName>
        <fullName evidence="2">Uncharacterized protein</fullName>
    </submittedName>
</protein>
<feature type="region of interest" description="Disordered" evidence="1">
    <location>
        <begin position="122"/>
        <end position="174"/>
    </location>
</feature>
<reference evidence="2" key="3">
    <citation type="submission" date="2025-09" db="UniProtKB">
        <authorList>
            <consortium name="Ensembl"/>
        </authorList>
    </citation>
    <scope>IDENTIFICATION</scope>
    <source>
        <strain evidence="2">Glennie</strain>
    </source>
</reference>
<evidence type="ECO:0000313" key="3">
    <source>
        <dbReference type="Proteomes" id="UP000002279"/>
    </source>
</evidence>
<feature type="region of interest" description="Disordered" evidence="1">
    <location>
        <begin position="1"/>
        <end position="106"/>
    </location>
</feature>
<feature type="compositionally biased region" description="Basic and acidic residues" evidence="1">
    <location>
        <begin position="1"/>
        <end position="73"/>
    </location>
</feature>
<keyword evidence="3" id="KW-1185">Reference proteome</keyword>
<dbReference type="InParanoid" id="A0A6I8PK29"/>
<organism evidence="2 3">
    <name type="scientific">Ornithorhynchus anatinus</name>
    <name type="common">Duckbill platypus</name>
    <dbReference type="NCBI Taxonomy" id="9258"/>
    <lineage>
        <taxon>Eukaryota</taxon>
        <taxon>Metazoa</taxon>
        <taxon>Chordata</taxon>
        <taxon>Craniata</taxon>
        <taxon>Vertebrata</taxon>
        <taxon>Euteleostomi</taxon>
        <taxon>Mammalia</taxon>
        <taxon>Monotremata</taxon>
        <taxon>Ornithorhynchidae</taxon>
        <taxon>Ornithorhynchus</taxon>
    </lineage>
</organism>
<feature type="region of interest" description="Disordered" evidence="1">
    <location>
        <begin position="753"/>
        <end position="892"/>
    </location>
</feature>
<feature type="compositionally biased region" description="Pro residues" evidence="1">
    <location>
        <begin position="820"/>
        <end position="829"/>
    </location>
</feature>
<evidence type="ECO:0000313" key="2">
    <source>
        <dbReference type="Ensembl" id="ENSOANP00000054513.1"/>
    </source>
</evidence>
<dbReference type="GO" id="GO:0034605">
    <property type="term" value="P:cellular response to heat"/>
    <property type="evidence" value="ECO:0000318"/>
    <property type="project" value="GO_Central"/>
</dbReference>
<reference evidence="2" key="2">
    <citation type="submission" date="2025-08" db="UniProtKB">
        <authorList>
            <consortium name="Ensembl"/>
        </authorList>
    </citation>
    <scope>IDENTIFICATION</scope>
    <source>
        <strain evidence="2">Glennie</strain>
    </source>
</reference>
<dbReference type="Ensembl" id="ENSOANT00000069476.1">
    <property type="protein sequence ID" value="ENSOANP00000054513.1"/>
    <property type="gene ID" value="ENSOANG00000044612.1"/>
</dbReference>
<evidence type="ECO:0000256" key="1">
    <source>
        <dbReference type="SAM" id="MobiDB-lite"/>
    </source>
</evidence>
<dbReference type="GeneTree" id="ENSGT00940000178841"/>
<accession>A0A6I8PK29</accession>
<dbReference type="Proteomes" id="UP000002279">
    <property type="component" value="Chromosome 6"/>
</dbReference>
<name>A0A6I8PK29_ORNAN</name>
<dbReference type="AlphaFoldDB" id="A0A6I8PK29"/>
<feature type="compositionally biased region" description="Gly residues" evidence="1">
    <location>
        <begin position="146"/>
        <end position="157"/>
    </location>
</feature>
<reference evidence="2 3" key="1">
    <citation type="journal article" date="2008" name="Nature">
        <title>Genome analysis of the platypus reveals unique signatures of evolution.</title>
        <authorList>
            <person name="Warren W.C."/>
            <person name="Hillier L.W."/>
            <person name="Marshall Graves J.A."/>
            <person name="Birney E."/>
            <person name="Ponting C.P."/>
            <person name="Grutzner F."/>
            <person name="Belov K."/>
            <person name="Miller W."/>
            <person name="Clarke L."/>
            <person name="Chinwalla A.T."/>
            <person name="Yang S.P."/>
            <person name="Heger A."/>
            <person name="Locke D.P."/>
            <person name="Miethke P."/>
            <person name="Waters P.D."/>
            <person name="Veyrunes F."/>
            <person name="Fulton L."/>
            <person name="Fulton B."/>
            <person name="Graves T."/>
            <person name="Wallis J."/>
            <person name="Puente X.S."/>
            <person name="Lopez-Otin C."/>
            <person name="Ordonez G.R."/>
            <person name="Eichler E.E."/>
            <person name="Chen L."/>
            <person name="Cheng Z."/>
            <person name="Deakin J.E."/>
            <person name="Alsop A."/>
            <person name="Thompson K."/>
            <person name="Kirby P."/>
            <person name="Papenfuss A.T."/>
            <person name="Wakefield M.J."/>
            <person name="Olender T."/>
            <person name="Lancet D."/>
            <person name="Huttley G.A."/>
            <person name="Smit A.F."/>
            <person name="Pask A."/>
            <person name="Temple-Smith P."/>
            <person name="Batzer M.A."/>
            <person name="Walker J.A."/>
            <person name="Konkel M.K."/>
            <person name="Harris R.S."/>
            <person name="Whittington C.M."/>
            <person name="Wong E.S."/>
            <person name="Gemmell N.J."/>
            <person name="Buschiazzo E."/>
            <person name="Vargas Jentzsch I.M."/>
            <person name="Merkel A."/>
            <person name="Schmitz J."/>
            <person name="Zemann A."/>
            <person name="Churakov G."/>
            <person name="Kriegs J.O."/>
            <person name="Brosius J."/>
            <person name="Murchison E.P."/>
            <person name="Sachidanandam R."/>
            <person name="Smith C."/>
            <person name="Hannon G.J."/>
            <person name="Tsend-Ayush E."/>
            <person name="McMillan D."/>
            <person name="Attenborough R."/>
            <person name="Rens W."/>
            <person name="Ferguson-Smith M."/>
            <person name="Lefevre C.M."/>
            <person name="Sharp J.A."/>
            <person name="Nicholas K.R."/>
            <person name="Ray D.A."/>
            <person name="Kube M."/>
            <person name="Reinhardt R."/>
            <person name="Pringle T.H."/>
            <person name="Taylor J."/>
            <person name="Jones R.C."/>
            <person name="Nixon B."/>
            <person name="Dacheux J.L."/>
            <person name="Niwa H."/>
            <person name="Sekita Y."/>
            <person name="Huang X."/>
            <person name="Stark A."/>
            <person name="Kheradpour P."/>
            <person name="Kellis M."/>
            <person name="Flicek P."/>
            <person name="Chen Y."/>
            <person name="Webber C."/>
            <person name="Hardison R."/>
            <person name="Nelson J."/>
            <person name="Hallsworth-Pepin K."/>
            <person name="Delehaunty K."/>
            <person name="Markovic C."/>
            <person name="Minx P."/>
            <person name="Feng Y."/>
            <person name="Kremitzki C."/>
            <person name="Mitreva M."/>
            <person name="Glasscock J."/>
            <person name="Wylie T."/>
            <person name="Wohldmann P."/>
            <person name="Thiru P."/>
            <person name="Nhan M.N."/>
            <person name="Pohl C.S."/>
            <person name="Smith S.M."/>
            <person name="Hou S."/>
            <person name="Nefedov M."/>
            <person name="de Jong P.J."/>
            <person name="Renfree M.B."/>
            <person name="Mardis E.R."/>
            <person name="Wilson R.K."/>
        </authorList>
    </citation>
    <scope>NUCLEOTIDE SEQUENCE [LARGE SCALE GENOMIC DNA]</scope>
    <source>
        <strain evidence="2 3">Glennie</strain>
    </source>
</reference>
<feature type="compositionally biased region" description="Low complexity" evidence="1">
    <location>
        <begin position="788"/>
        <end position="799"/>
    </location>
</feature>
<dbReference type="Bgee" id="ENSOANG00000044612">
    <property type="expression patterns" value="Expressed in fibroblast and 4 other cell types or tissues"/>
</dbReference>
<proteinExistence type="predicted"/>
<sequence>SGTKEPKEKAKGTKEEAKEEAKEAKEGAEGNQEEVKAESEETKEEAKETKEEAKGTEEAVEEKKKTKETKEEGAEGAEEEAAEGGGRRPRRVWRERAGGGEGRPAVVGADLLVIALALDGHEDHGDEEDGGDGAQGDDEDEREVDGGQGLVGVGPGGEVDEDEGGGGEGGVAVVAGDDDELEGRLGGVVEGPGGADLAAVRVDAEEGPVAVGGGLVGQPAVVAVVVVGGADDGDQVAGPGAAGHRHLGRAVDQRRGGDDGRVVVGVEDDDPDGGVGLQRGAAAVAGQDAELEGPGLLVVEGAQGVDVAGAGVDRHVGEDRHVPHLRRRDLVGHAAVGAQVRVAGRDRQQVGPGRVVLRHGHPVAGLGEARRVVVLVGDPDGEGLGALQRRGPAVAGLQGEVVAVALLAVQPAVHQHGGEALVVLQAEGHAAQEAAADAAVGPRVAVGGPHQGDDIARRGGLAHLHLLAVHRQQVDDGRVVVDVQQVHGDLAVGRHGVGPPVLGLHVQLVGAGLLVVQRAAHRHQPAAGVQVEEAAGPLARVAAERVDHLAVGALVRVRGVELDDRRAGRRVLRQADGVGRLGEDRVVVVGVGHPDGQRRRALARRVAAVPRRQPVGVARLGLPVQRPLHHQLGEARPVAAGLHLQPEEVAGAQLVGLHAQGARVRVVGAVQRQPGARAGRLRDLQLHGVGGEAGRVVVQVPDLHLHGADLQGARHHLQRDGALGARPAQQLPVDLLLGHQQARPGVEVHQVRGRVGHHAEARRRLPRVQGEARRPGVAPHVPDHRPRPLLLVHRVLQVHQGRRPRPQPGRQQRRGEPGIHGPPEPPTAPPCLSTCWPRRRRAGSTSRKAGIGKRPGAGQRRKGRGRIGGEGEDGRRRLRTFPPPRREPCDLP</sequence>